<dbReference type="Proteomes" id="UP000010473">
    <property type="component" value="Chromosome"/>
</dbReference>
<dbReference type="OrthoDB" id="8969464at2"/>
<dbReference type="InterPro" id="IPR050397">
    <property type="entry name" value="Env_Response_Regulators"/>
</dbReference>
<dbReference type="Pfam" id="PF13545">
    <property type="entry name" value="HTH_Crp_2"/>
    <property type="match status" value="1"/>
</dbReference>
<evidence type="ECO:0000259" key="4">
    <source>
        <dbReference type="SMART" id="SM00100"/>
    </source>
</evidence>
<dbReference type="InterPro" id="IPR000595">
    <property type="entry name" value="cNMP-bd_dom"/>
</dbReference>
<dbReference type="AlphaFoldDB" id="K9XP71"/>
<dbReference type="HOGENOM" id="CLU_077340_0_0_3"/>
<evidence type="ECO:0000256" key="1">
    <source>
        <dbReference type="ARBA" id="ARBA00023015"/>
    </source>
</evidence>
<keyword evidence="3" id="KW-0804">Transcription</keyword>
<organism evidence="5 6">
    <name type="scientific">Stanieria cyanosphaera (strain ATCC 29371 / PCC 7437)</name>
    <dbReference type="NCBI Taxonomy" id="111780"/>
    <lineage>
        <taxon>Bacteria</taxon>
        <taxon>Bacillati</taxon>
        <taxon>Cyanobacteriota</taxon>
        <taxon>Cyanophyceae</taxon>
        <taxon>Pleurocapsales</taxon>
        <taxon>Dermocarpellaceae</taxon>
        <taxon>Stanieria</taxon>
    </lineage>
</organism>
<dbReference type="InterPro" id="IPR018490">
    <property type="entry name" value="cNMP-bd_dom_sf"/>
</dbReference>
<dbReference type="SUPFAM" id="SSF46785">
    <property type="entry name" value="Winged helix' DNA-binding domain"/>
    <property type="match status" value="1"/>
</dbReference>
<dbReference type="KEGG" id="scs:Sta7437_0822"/>
<keyword evidence="1" id="KW-0805">Transcription regulation</keyword>
<dbReference type="PANTHER" id="PTHR24567">
    <property type="entry name" value="CRP FAMILY TRANSCRIPTIONAL REGULATORY PROTEIN"/>
    <property type="match status" value="1"/>
</dbReference>
<reference evidence="6" key="1">
    <citation type="journal article" date="2013" name="Proc. Natl. Acad. Sci. U.S.A.">
        <title>Improving the coverage of the cyanobacterial phylum using diversity-driven genome sequencing.</title>
        <authorList>
            <person name="Shih P.M."/>
            <person name="Wu D."/>
            <person name="Latifi A."/>
            <person name="Axen S.D."/>
            <person name="Fewer D.P."/>
            <person name="Talla E."/>
            <person name="Calteau A."/>
            <person name="Cai F."/>
            <person name="Tandeau de Marsac N."/>
            <person name="Rippka R."/>
            <person name="Herdman M."/>
            <person name="Sivonen K."/>
            <person name="Coursin T."/>
            <person name="Laurent T."/>
            <person name="Goodwin L."/>
            <person name="Nolan M."/>
            <person name="Davenport K.W."/>
            <person name="Han C.S."/>
            <person name="Rubin E.M."/>
            <person name="Eisen J.A."/>
            <person name="Woyke T."/>
            <person name="Gugger M."/>
            <person name="Kerfeld C.A."/>
        </authorList>
    </citation>
    <scope>NUCLEOTIDE SEQUENCE [LARGE SCALE GENOMIC DNA]</scope>
    <source>
        <strain evidence="6">ATCC 29371 / PCC 7437</strain>
    </source>
</reference>
<dbReference type="PATRIC" id="fig|111780.3.peg.854"/>
<gene>
    <name evidence="5" type="ordered locus">Sta7437_0822</name>
</gene>
<dbReference type="InterPro" id="IPR036390">
    <property type="entry name" value="WH_DNA-bd_sf"/>
</dbReference>
<keyword evidence="2" id="KW-0238">DNA-binding</keyword>
<dbReference type="RefSeq" id="WP_015192083.1">
    <property type="nucleotide sequence ID" value="NC_019748.1"/>
</dbReference>
<dbReference type="InterPro" id="IPR012318">
    <property type="entry name" value="HTH_CRP"/>
</dbReference>
<proteinExistence type="predicted"/>
<dbReference type="GO" id="GO:0005829">
    <property type="term" value="C:cytosol"/>
    <property type="evidence" value="ECO:0007669"/>
    <property type="project" value="TreeGrafter"/>
</dbReference>
<keyword evidence="6" id="KW-1185">Reference proteome</keyword>
<evidence type="ECO:0000256" key="3">
    <source>
        <dbReference type="ARBA" id="ARBA00023163"/>
    </source>
</evidence>
<dbReference type="STRING" id="111780.Sta7437_0822"/>
<dbReference type="SUPFAM" id="SSF51206">
    <property type="entry name" value="cAMP-binding domain-like"/>
    <property type="match status" value="1"/>
</dbReference>
<protein>
    <submittedName>
        <fullName evidence="5">Transcriptional regulator, Crp/Fnr family</fullName>
    </submittedName>
</protein>
<name>K9XP71_STAC7</name>
<dbReference type="GO" id="GO:0003700">
    <property type="term" value="F:DNA-binding transcription factor activity"/>
    <property type="evidence" value="ECO:0007669"/>
    <property type="project" value="TreeGrafter"/>
</dbReference>
<dbReference type="PANTHER" id="PTHR24567:SF74">
    <property type="entry name" value="HTH-TYPE TRANSCRIPTIONAL REGULATOR ARCR"/>
    <property type="match status" value="1"/>
</dbReference>
<sequence>MSKNESQQNQLLAALPNYEFQRLIPHLQTVKLTVGEILDQPYETIEYVYFPHQGMISLVAIMENGTTTEVAIVGKEGVIGISTLLGSDCSIHCAMVQIAGNASRIKVDLLKQEFNRGSRLQKLLLLYTQARLTQITQNAACYSQHLIEQRLARWLLTVHDCVQQDNFSLTQEIIAAMLGVRRSGITKAANLLQKAEIISYSRGNITILNRAALESASCECYWIIQQEFQRLFRFNV</sequence>
<dbReference type="EMBL" id="CP003653">
    <property type="protein sequence ID" value="AFZ34410.1"/>
    <property type="molecule type" value="Genomic_DNA"/>
</dbReference>
<dbReference type="CDD" id="cd00038">
    <property type="entry name" value="CAP_ED"/>
    <property type="match status" value="1"/>
</dbReference>
<dbReference type="eggNOG" id="COG0664">
    <property type="taxonomic scope" value="Bacteria"/>
</dbReference>
<dbReference type="InterPro" id="IPR014710">
    <property type="entry name" value="RmlC-like_jellyroll"/>
</dbReference>
<dbReference type="GO" id="GO:0003677">
    <property type="term" value="F:DNA binding"/>
    <property type="evidence" value="ECO:0007669"/>
    <property type="project" value="UniProtKB-KW"/>
</dbReference>
<evidence type="ECO:0000313" key="5">
    <source>
        <dbReference type="EMBL" id="AFZ34410.1"/>
    </source>
</evidence>
<dbReference type="Gene3D" id="2.60.120.10">
    <property type="entry name" value="Jelly Rolls"/>
    <property type="match status" value="1"/>
</dbReference>
<dbReference type="SMART" id="SM00100">
    <property type="entry name" value="cNMP"/>
    <property type="match status" value="1"/>
</dbReference>
<evidence type="ECO:0000256" key="2">
    <source>
        <dbReference type="ARBA" id="ARBA00023125"/>
    </source>
</evidence>
<evidence type="ECO:0000313" key="6">
    <source>
        <dbReference type="Proteomes" id="UP000010473"/>
    </source>
</evidence>
<feature type="domain" description="Cyclic nucleotide-binding" evidence="4">
    <location>
        <begin position="11"/>
        <end position="139"/>
    </location>
</feature>
<accession>K9XP71</accession>